<dbReference type="InterPro" id="IPR003787">
    <property type="entry name" value="Sulphur_relay_DsrE/F-like"/>
</dbReference>
<dbReference type="PANTHER" id="PTHR37691:SF1">
    <property type="entry name" value="BLR3518 PROTEIN"/>
    <property type="match status" value="1"/>
</dbReference>
<dbReference type="PANTHER" id="PTHR37691">
    <property type="entry name" value="BLR3518 PROTEIN"/>
    <property type="match status" value="1"/>
</dbReference>
<organism evidence="1">
    <name type="scientific">hydrothermal vent metagenome</name>
    <dbReference type="NCBI Taxonomy" id="652676"/>
    <lineage>
        <taxon>unclassified sequences</taxon>
        <taxon>metagenomes</taxon>
        <taxon>ecological metagenomes</taxon>
    </lineage>
</organism>
<evidence type="ECO:0000313" key="1">
    <source>
        <dbReference type="EMBL" id="VAW96116.1"/>
    </source>
</evidence>
<name>A0A3B1ATN7_9ZZZZ</name>
<dbReference type="SUPFAM" id="SSF75169">
    <property type="entry name" value="DsrEFH-like"/>
    <property type="match status" value="1"/>
</dbReference>
<reference evidence="1" key="1">
    <citation type="submission" date="2018-06" db="EMBL/GenBank/DDBJ databases">
        <authorList>
            <person name="Zhirakovskaya E."/>
        </authorList>
    </citation>
    <scope>NUCLEOTIDE SEQUENCE</scope>
</reference>
<gene>
    <name evidence="1" type="ORF">MNBD_GAMMA20-1198</name>
</gene>
<dbReference type="AlphaFoldDB" id="A0A3B1ATN7"/>
<protein>
    <submittedName>
        <fullName evidence="1">Uncharacterized protein</fullName>
    </submittedName>
</protein>
<dbReference type="EMBL" id="UOFU01000087">
    <property type="protein sequence ID" value="VAW96116.1"/>
    <property type="molecule type" value="Genomic_DNA"/>
</dbReference>
<sequence length="168" mass="18378">MGGMNQAGSRVHGCRCFLATLLVTLLSLGATGAAFAADEDEELRFPGDPPDHKLVYQFNKADEAYQKAVLFSVGAMLRKYGDNIHIVVVAIGPGLHILAKEPLRPVSEETRQRVSSLSQYGVEFHACGNTMKALNWEAKDMLPFASVVEVGVSDLMELQEDGYAYISW</sequence>
<proteinExistence type="predicted"/>
<accession>A0A3B1ATN7</accession>
<dbReference type="InterPro" id="IPR027396">
    <property type="entry name" value="DsrEFH-like"/>
</dbReference>
<dbReference type="Gene3D" id="3.40.1260.10">
    <property type="entry name" value="DsrEFH-like"/>
    <property type="match status" value="1"/>
</dbReference>
<dbReference type="Pfam" id="PF02635">
    <property type="entry name" value="DsrE"/>
    <property type="match status" value="1"/>
</dbReference>